<name>A0A3B1CFZ8_9ZZZZ</name>
<dbReference type="EMBL" id="UOGE01000106">
    <property type="protein sequence ID" value="VAX25491.1"/>
    <property type="molecule type" value="Genomic_DNA"/>
</dbReference>
<dbReference type="AlphaFoldDB" id="A0A3B1CFZ8"/>
<dbReference type="Pfam" id="PF14238">
    <property type="entry name" value="DUF4340"/>
    <property type="match status" value="1"/>
</dbReference>
<reference evidence="2" key="1">
    <citation type="submission" date="2018-06" db="EMBL/GenBank/DDBJ databases">
        <authorList>
            <person name="Zhirakovskaya E."/>
        </authorList>
    </citation>
    <scope>NUCLEOTIDE SEQUENCE</scope>
</reference>
<sequence length="450" mass="51749">MRYFKTTFMWVIVLAAVAGYSYMDFETTRIEEKRKEEATRLFPFFPKDVLAITLNKEDNLLELERWEDGWRIIAPLKARADSEAVEKFLGYITDSRNDSDYVMDPDPLPQRLVEFGLANPTVSVTFKVGKDLKPYTIILGDRAPSKGVAYARLKGEKPVYRILAYARAEADKDIYYFRDKTVLRLNPVMIDQLVIERPEVTIRAKLPADGKWVLEKPIEGIADHNKVFELLGAFANTEIKEFVSETKDDLKSYGLDKPAIQLLFWVSGDSAPTVRLMVGKRSPEKRGYYISMSDRDNIFLVEEDTVNAIPREAKELRSKRLFFFESDLLKRIEIRKKDKATVLVRDVEKEWRRNNVNGEKVDFSLVKEFLEDLVSQQIADFITDSPESLSEYGLDPPEIQLLLWEKDSATPIYLNIGNRTPAGYVYASAANEGSILALDEKVKRILTTYF</sequence>
<accession>A0A3B1CFZ8</accession>
<gene>
    <name evidence="2" type="ORF">MNBD_NITROSPINAE02-1176</name>
</gene>
<evidence type="ECO:0000313" key="2">
    <source>
        <dbReference type="EMBL" id="VAX25491.1"/>
    </source>
</evidence>
<proteinExistence type="predicted"/>
<feature type="domain" description="DUF4340" evidence="1">
    <location>
        <begin position="212"/>
        <end position="397"/>
    </location>
</feature>
<protein>
    <recommendedName>
        <fullName evidence="1">DUF4340 domain-containing protein</fullName>
    </recommendedName>
</protein>
<organism evidence="2">
    <name type="scientific">hydrothermal vent metagenome</name>
    <dbReference type="NCBI Taxonomy" id="652676"/>
    <lineage>
        <taxon>unclassified sequences</taxon>
        <taxon>metagenomes</taxon>
        <taxon>ecological metagenomes</taxon>
    </lineage>
</organism>
<dbReference type="InterPro" id="IPR025641">
    <property type="entry name" value="DUF4340"/>
</dbReference>
<evidence type="ECO:0000259" key="1">
    <source>
        <dbReference type="Pfam" id="PF14238"/>
    </source>
</evidence>